<organism evidence="3 4">
    <name type="scientific">Reyranella humidisoli</name>
    <dbReference type="NCBI Taxonomy" id="2849149"/>
    <lineage>
        <taxon>Bacteria</taxon>
        <taxon>Pseudomonadati</taxon>
        <taxon>Pseudomonadota</taxon>
        <taxon>Alphaproteobacteria</taxon>
        <taxon>Hyphomicrobiales</taxon>
        <taxon>Reyranellaceae</taxon>
        <taxon>Reyranella</taxon>
    </lineage>
</organism>
<sequence>MTSWWAAIACVLAATTAAAQGRTRLEVYSTLEIENLNNFKKSFEAENPDIEIQWNRDSTGIVTAKILAEQGQQRGDAIWGLAVTSMLLLEKKGMLEPYAPKNLAAIKPSFRDPANPPAWVGMEAWVAAVCFNTIEALKLSLPKPQSWFDLLDPRFKGKLTMPHPASSGTGYFHVSSWIQMFGEAKAWEFMDRLHDNIAVYEHSGTRPCRQAASGEFPVGISYELAAASARQKGAPIEGLMMKEGGGWDMDAAAILRGTKKPEAVRRLMDFAASRKANELYASFVSQVAIEGVTGNIPDYPAGVAASMIKNDFAWASENRARILAEWARRFDGKAAKK</sequence>
<dbReference type="PANTHER" id="PTHR30006">
    <property type="entry name" value="THIAMINE-BINDING PERIPLASMIC PROTEIN-RELATED"/>
    <property type="match status" value="1"/>
</dbReference>
<proteinExistence type="predicted"/>
<dbReference type="PIRSF" id="PIRSF002825">
    <property type="entry name" value="CfbpA"/>
    <property type="match status" value="1"/>
</dbReference>
<evidence type="ECO:0000256" key="2">
    <source>
        <dbReference type="SAM" id="SignalP"/>
    </source>
</evidence>
<reference evidence="3 4" key="1">
    <citation type="submission" date="2021-06" db="EMBL/GenBank/DDBJ databases">
        <authorList>
            <person name="Lee D.H."/>
        </authorList>
    </citation>
    <scope>NUCLEOTIDE SEQUENCE [LARGE SCALE GENOMIC DNA]</scope>
    <source>
        <strain evidence="3 4">MMS21-HV4-11</strain>
    </source>
</reference>
<feature type="signal peptide" evidence="2">
    <location>
        <begin position="1"/>
        <end position="19"/>
    </location>
</feature>
<evidence type="ECO:0000313" key="3">
    <source>
        <dbReference type="EMBL" id="MBU8875619.1"/>
    </source>
</evidence>
<dbReference type="InterPro" id="IPR026045">
    <property type="entry name" value="Ferric-bd"/>
</dbReference>
<dbReference type="RefSeq" id="WP_216963144.1">
    <property type="nucleotide sequence ID" value="NZ_JAHOPB010000001.1"/>
</dbReference>
<feature type="chain" id="PRO_5046622320" evidence="2">
    <location>
        <begin position="20"/>
        <end position="337"/>
    </location>
</feature>
<dbReference type="PANTHER" id="PTHR30006:SF2">
    <property type="entry name" value="ABC TRANSPORTER SUBSTRATE-BINDING PROTEIN"/>
    <property type="match status" value="1"/>
</dbReference>
<dbReference type="Pfam" id="PF13343">
    <property type="entry name" value="SBP_bac_6"/>
    <property type="match status" value="1"/>
</dbReference>
<keyword evidence="1 2" id="KW-0732">Signal</keyword>
<dbReference type="Proteomes" id="UP000727907">
    <property type="component" value="Unassembled WGS sequence"/>
</dbReference>
<comment type="caution">
    <text evidence="3">The sequence shown here is derived from an EMBL/GenBank/DDBJ whole genome shotgun (WGS) entry which is preliminary data.</text>
</comment>
<dbReference type="CDD" id="cd13544">
    <property type="entry name" value="PBP2_Fbp_like_1"/>
    <property type="match status" value="1"/>
</dbReference>
<accession>A0ABS6IM05</accession>
<gene>
    <name evidence="3" type="ORF">KQ910_17730</name>
</gene>
<evidence type="ECO:0000256" key="1">
    <source>
        <dbReference type="ARBA" id="ARBA00022729"/>
    </source>
</evidence>
<dbReference type="NCBIfam" id="TIGR03261">
    <property type="entry name" value="phnS2"/>
    <property type="match status" value="1"/>
</dbReference>
<name>A0ABS6IM05_9HYPH</name>
<dbReference type="EMBL" id="JAHOPB010000001">
    <property type="protein sequence ID" value="MBU8875619.1"/>
    <property type="molecule type" value="Genomic_DNA"/>
</dbReference>
<keyword evidence="4" id="KW-1185">Reference proteome</keyword>
<dbReference type="InterPro" id="IPR017663">
    <property type="entry name" value="ABC_2-AEP-bd"/>
</dbReference>
<protein>
    <submittedName>
        <fullName evidence="3">2-aminoethylphosphonate ABC transporter substrate-binding protein</fullName>
    </submittedName>
</protein>
<evidence type="ECO:0000313" key="4">
    <source>
        <dbReference type="Proteomes" id="UP000727907"/>
    </source>
</evidence>